<comment type="caution">
    <text evidence="2">The sequence shown here is derived from an EMBL/GenBank/DDBJ whole genome shotgun (WGS) entry which is preliminary data.</text>
</comment>
<feature type="region of interest" description="Disordered" evidence="1">
    <location>
        <begin position="91"/>
        <end position="123"/>
    </location>
</feature>
<gene>
    <name evidence="2" type="ORF">AAF712_011932</name>
</gene>
<protein>
    <submittedName>
        <fullName evidence="2">Uncharacterized protein</fullName>
    </submittedName>
</protein>
<evidence type="ECO:0000256" key="1">
    <source>
        <dbReference type="SAM" id="MobiDB-lite"/>
    </source>
</evidence>
<dbReference type="Proteomes" id="UP001437256">
    <property type="component" value="Unassembled WGS sequence"/>
</dbReference>
<dbReference type="EMBL" id="JBBXMP010000142">
    <property type="protein sequence ID" value="KAL0061274.1"/>
    <property type="molecule type" value="Genomic_DNA"/>
</dbReference>
<evidence type="ECO:0000313" key="2">
    <source>
        <dbReference type="EMBL" id="KAL0061274.1"/>
    </source>
</evidence>
<organism evidence="2 3">
    <name type="scientific">Marasmius tenuissimus</name>
    <dbReference type="NCBI Taxonomy" id="585030"/>
    <lineage>
        <taxon>Eukaryota</taxon>
        <taxon>Fungi</taxon>
        <taxon>Dikarya</taxon>
        <taxon>Basidiomycota</taxon>
        <taxon>Agaricomycotina</taxon>
        <taxon>Agaricomycetes</taxon>
        <taxon>Agaricomycetidae</taxon>
        <taxon>Agaricales</taxon>
        <taxon>Marasmiineae</taxon>
        <taxon>Marasmiaceae</taxon>
        <taxon>Marasmius</taxon>
    </lineage>
</organism>
<keyword evidence="3" id="KW-1185">Reference proteome</keyword>
<reference evidence="2 3" key="1">
    <citation type="submission" date="2024-05" db="EMBL/GenBank/DDBJ databases">
        <title>A draft genome resource for the thread blight pathogen Marasmius tenuissimus strain MS-2.</title>
        <authorList>
            <person name="Yulfo-Soto G.E."/>
            <person name="Baruah I.K."/>
            <person name="Amoako-Attah I."/>
            <person name="Bukari Y."/>
            <person name="Meinhardt L.W."/>
            <person name="Bailey B.A."/>
            <person name="Cohen S.P."/>
        </authorList>
    </citation>
    <scope>NUCLEOTIDE SEQUENCE [LARGE SCALE GENOMIC DNA]</scope>
    <source>
        <strain evidence="2 3">MS-2</strain>
    </source>
</reference>
<name>A0ABR2ZJX6_9AGAR</name>
<evidence type="ECO:0000313" key="3">
    <source>
        <dbReference type="Proteomes" id="UP001437256"/>
    </source>
</evidence>
<accession>A0ABR2ZJX6</accession>
<proteinExistence type="predicted"/>
<sequence>MRPKLVLVTEFSKISFIAHATTSLLRPQTDHDALLAMHTASQAICHPTTRGLASGDTFVVVRPTQPGQMTLYFGRRMGLQTSPWSQIKLGCPEEASPRQKQPHRSSETLAEVSPSLRREANMA</sequence>